<proteinExistence type="inferred from homology"/>
<dbReference type="PANTHER" id="PTHR45809:SF3">
    <property type="entry name" value="VIRAL IAP-ASSOCIATED FACTOR HOMOLOG"/>
    <property type="match status" value="1"/>
</dbReference>
<gene>
    <name evidence="4" type="ORF">C6P40_003878</name>
</gene>
<dbReference type="PANTHER" id="PTHR45809">
    <property type="entry name" value="VIRAL IAP-ASSOCIATED FACTOR HOMOLOG"/>
    <property type="match status" value="1"/>
</dbReference>
<dbReference type="GO" id="GO:0006457">
    <property type="term" value="P:protein folding"/>
    <property type="evidence" value="ECO:0007669"/>
    <property type="project" value="TreeGrafter"/>
</dbReference>
<sequence length="267" mass="30703">MLPGMPDTKVQVEVDPTEDTEWNDILRAKGIIPEKEPDPTEQLEEALADAISKQNENRLEGLDLDELDELEDEEDESFLESYKRKRMEEMKKLSSNEKFGSVYPISKPEWQTEVTDASQKNCVFVHLTCESQIQSRLLSVIIRSAAIKFKDIKFCEIEARRAIEGYPDTNCPTILIYKSGELVKQLITLLMLNGNDTSLKDVEALMVDIGCIDSKDKRLIINQDIDDDLKESHKLRFQKKSIQGKGKNNFSEEEEEEDDDDEDDFFN</sequence>
<evidence type="ECO:0000259" key="3">
    <source>
        <dbReference type="Pfam" id="PF02114"/>
    </source>
</evidence>
<dbReference type="Gene3D" id="3.40.30.10">
    <property type="entry name" value="Glutaredoxin"/>
    <property type="match status" value="1"/>
</dbReference>
<dbReference type="InterPro" id="IPR036249">
    <property type="entry name" value="Thioredoxin-like_sf"/>
</dbReference>
<dbReference type="AlphaFoldDB" id="A0A9P7BEM5"/>
<dbReference type="GO" id="GO:0005737">
    <property type="term" value="C:cytoplasm"/>
    <property type="evidence" value="ECO:0007669"/>
    <property type="project" value="TreeGrafter"/>
</dbReference>
<feature type="domain" description="Phosducin" evidence="3">
    <location>
        <begin position="64"/>
        <end position="219"/>
    </location>
</feature>
<comment type="similarity">
    <text evidence="1">Belongs to the phosducin family.</text>
</comment>
<keyword evidence="5" id="KW-1185">Reference proteome</keyword>
<dbReference type="SUPFAM" id="SSF52833">
    <property type="entry name" value="Thioredoxin-like"/>
    <property type="match status" value="1"/>
</dbReference>
<organism evidence="4 5">
    <name type="scientific">Pichia californica</name>
    <dbReference type="NCBI Taxonomy" id="460514"/>
    <lineage>
        <taxon>Eukaryota</taxon>
        <taxon>Fungi</taxon>
        <taxon>Dikarya</taxon>
        <taxon>Ascomycota</taxon>
        <taxon>Saccharomycotina</taxon>
        <taxon>Pichiomycetes</taxon>
        <taxon>Pichiales</taxon>
        <taxon>Pichiaceae</taxon>
        <taxon>Pichia</taxon>
    </lineage>
</organism>
<feature type="region of interest" description="Disordered" evidence="2">
    <location>
        <begin position="240"/>
        <end position="267"/>
    </location>
</feature>
<dbReference type="CDD" id="cd02988">
    <property type="entry name" value="Phd_like_VIAF"/>
    <property type="match status" value="1"/>
</dbReference>
<dbReference type="InterPro" id="IPR024253">
    <property type="entry name" value="Phosducin_thioredoxin-like_dom"/>
</dbReference>
<reference evidence="4" key="1">
    <citation type="submission" date="2020-11" db="EMBL/GenBank/DDBJ databases">
        <title>Kefir isolates.</title>
        <authorList>
            <person name="Marcisauskas S."/>
            <person name="Kim Y."/>
            <person name="Blasche S."/>
        </authorList>
    </citation>
    <scope>NUCLEOTIDE SEQUENCE</scope>
    <source>
        <strain evidence="4">Olga-1</strain>
    </source>
</reference>
<dbReference type="EMBL" id="PUHW01000466">
    <property type="protein sequence ID" value="KAG0686523.1"/>
    <property type="molecule type" value="Genomic_DNA"/>
</dbReference>
<evidence type="ECO:0000256" key="1">
    <source>
        <dbReference type="ARBA" id="ARBA00009686"/>
    </source>
</evidence>
<comment type="caution">
    <text evidence="4">The sequence shown here is derived from an EMBL/GenBank/DDBJ whole genome shotgun (WGS) entry which is preliminary data.</text>
</comment>
<accession>A0A9P7BEM5</accession>
<name>A0A9P7BEM5_9ASCO</name>
<evidence type="ECO:0000313" key="5">
    <source>
        <dbReference type="Proteomes" id="UP000697127"/>
    </source>
</evidence>
<evidence type="ECO:0000313" key="4">
    <source>
        <dbReference type="EMBL" id="KAG0686523.1"/>
    </source>
</evidence>
<dbReference type="Proteomes" id="UP000697127">
    <property type="component" value="Unassembled WGS sequence"/>
</dbReference>
<dbReference type="Pfam" id="PF02114">
    <property type="entry name" value="Phosducin"/>
    <property type="match status" value="1"/>
</dbReference>
<feature type="compositionally biased region" description="Acidic residues" evidence="2">
    <location>
        <begin position="251"/>
        <end position="267"/>
    </location>
</feature>
<dbReference type="InterPro" id="IPR051498">
    <property type="entry name" value="Phosducin-like_chap/apop_reg"/>
</dbReference>
<protein>
    <recommendedName>
        <fullName evidence="3">Phosducin domain-containing protein</fullName>
    </recommendedName>
</protein>
<evidence type="ECO:0000256" key="2">
    <source>
        <dbReference type="SAM" id="MobiDB-lite"/>
    </source>
</evidence>